<evidence type="ECO:0000313" key="3">
    <source>
        <dbReference type="Proteomes" id="UP000596130"/>
    </source>
</evidence>
<organism evidence="2 3">
    <name type="scientific">Streptomyces alfalfae</name>
    <dbReference type="NCBI Taxonomy" id="1642299"/>
    <lineage>
        <taxon>Bacteria</taxon>
        <taxon>Bacillati</taxon>
        <taxon>Actinomycetota</taxon>
        <taxon>Actinomycetes</taxon>
        <taxon>Kitasatosporales</taxon>
        <taxon>Streptomycetaceae</taxon>
        <taxon>Streptomyces</taxon>
    </lineage>
</organism>
<dbReference type="RefSeq" id="WP_198502065.1">
    <property type="nucleotide sequence ID" value="NZ_CP065959.1"/>
</dbReference>
<sequence length="171" mass="17968">MAVRQLAPQPEGNEPDAGRPRPGRGGSGRRGWRTALAFAAVGAAVLAVSPTSQSTASASAGAAACQTRAEAKHTDWTGMHFLGDVVCGHNTGSVRVQSTTDSLVNGQIAFSPSWFVCWKRGSDYQGQDIWYYTQGDTVSGARTAKGWGYLPAAELSSATHPVPGLKQCTWS</sequence>
<accession>A0A7T4PDB0</accession>
<dbReference type="EMBL" id="CP065959">
    <property type="protein sequence ID" value="QQC88122.1"/>
    <property type="molecule type" value="Genomic_DNA"/>
</dbReference>
<gene>
    <name evidence="2" type="ORF">I8755_06640</name>
</gene>
<feature type="region of interest" description="Disordered" evidence="1">
    <location>
        <begin position="1"/>
        <end position="30"/>
    </location>
</feature>
<dbReference type="Proteomes" id="UP000596130">
    <property type="component" value="Chromosome"/>
</dbReference>
<name>A0A7T4PDB0_9ACTN</name>
<dbReference type="AlphaFoldDB" id="A0A7T4PDB0"/>
<protein>
    <submittedName>
        <fullName evidence="2">Uncharacterized protein</fullName>
    </submittedName>
</protein>
<proteinExistence type="predicted"/>
<reference evidence="2 3" key="1">
    <citation type="submission" date="2020-12" db="EMBL/GenBank/DDBJ databases">
        <title>Identification and biosynthesis of polyene macrolides produced by Streptomyces alfalfae Men-myco-93-63.</title>
        <authorList>
            <person name="Liu D."/>
            <person name="Li Y."/>
            <person name="Liu L."/>
            <person name="Han X."/>
            <person name="Shen F."/>
        </authorList>
    </citation>
    <scope>NUCLEOTIDE SEQUENCE [LARGE SCALE GENOMIC DNA]</scope>
    <source>
        <strain evidence="2 3">Men-myco-93-63</strain>
    </source>
</reference>
<evidence type="ECO:0000313" key="2">
    <source>
        <dbReference type="EMBL" id="QQC88122.1"/>
    </source>
</evidence>
<evidence type="ECO:0000256" key="1">
    <source>
        <dbReference type="SAM" id="MobiDB-lite"/>
    </source>
</evidence>